<name>A0A7J7J988_BUGNE</name>
<dbReference type="Proteomes" id="UP000593567">
    <property type="component" value="Unassembled WGS sequence"/>
</dbReference>
<proteinExistence type="predicted"/>
<comment type="caution">
    <text evidence="3">The sequence shown here is derived from an EMBL/GenBank/DDBJ whole genome shotgun (WGS) entry which is preliminary data.</text>
</comment>
<feature type="compositionally biased region" description="Basic and acidic residues" evidence="2">
    <location>
        <begin position="681"/>
        <end position="691"/>
    </location>
</feature>
<dbReference type="AlphaFoldDB" id="A0A7J7J988"/>
<feature type="coiled-coil region" evidence="1">
    <location>
        <begin position="110"/>
        <end position="154"/>
    </location>
</feature>
<accession>A0A7J7J988</accession>
<keyword evidence="1" id="KW-0175">Coiled coil</keyword>
<reference evidence="3" key="1">
    <citation type="submission" date="2020-06" db="EMBL/GenBank/DDBJ databases">
        <title>Draft genome of Bugula neritina, a colonial animal packing powerful symbionts and potential medicines.</title>
        <authorList>
            <person name="Rayko M."/>
        </authorList>
    </citation>
    <scope>NUCLEOTIDE SEQUENCE [LARGE SCALE GENOMIC DNA]</scope>
    <source>
        <strain evidence="3">Kwan_BN1</strain>
    </source>
</reference>
<dbReference type="EMBL" id="VXIV02002883">
    <property type="protein sequence ID" value="KAF6022196.1"/>
    <property type="molecule type" value="Genomic_DNA"/>
</dbReference>
<feature type="region of interest" description="Disordered" evidence="2">
    <location>
        <begin position="796"/>
        <end position="830"/>
    </location>
</feature>
<feature type="region of interest" description="Disordered" evidence="2">
    <location>
        <begin position="647"/>
        <end position="700"/>
    </location>
</feature>
<evidence type="ECO:0000313" key="4">
    <source>
        <dbReference type="Proteomes" id="UP000593567"/>
    </source>
</evidence>
<protein>
    <submittedName>
        <fullName evidence="3">KANK1</fullName>
    </submittedName>
</protein>
<organism evidence="3 4">
    <name type="scientific">Bugula neritina</name>
    <name type="common">Brown bryozoan</name>
    <name type="synonym">Sertularia neritina</name>
    <dbReference type="NCBI Taxonomy" id="10212"/>
    <lineage>
        <taxon>Eukaryota</taxon>
        <taxon>Metazoa</taxon>
        <taxon>Spiralia</taxon>
        <taxon>Lophotrochozoa</taxon>
        <taxon>Bryozoa</taxon>
        <taxon>Gymnolaemata</taxon>
        <taxon>Cheilostomatida</taxon>
        <taxon>Flustrina</taxon>
        <taxon>Buguloidea</taxon>
        <taxon>Bugulidae</taxon>
        <taxon>Bugula</taxon>
    </lineage>
</organism>
<feature type="region of interest" description="Disordered" evidence="2">
    <location>
        <begin position="50"/>
        <end position="72"/>
    </location>
</feature>
<gene>
    <name evidence="3" type="ORF">EB796_019500</name>
</gene>
<feature type="compositionally biased region" description="Low complexity" evidence="2">
    <location>
        <begin position="670"/>
        <end position="679"/>
    </location>
</feature>
<evidence type="ECO:0000256" key="1">
    <source>
        <dbReference type="SAM" id="Coils"/>
    </source>
</evidence>
<feature type="compositionally biased region" description="Low complexity" evidence="2">
    <location>
        <begin position="56"/>
        <end position="66"/>
    </location>
</feature>
<keyword evidence="4" id="KW-1185">Reference proteome</keyword>
<evidence type="ECO:0000313" key="3">
    <source>
        <dbReference type="EMBL" id="KAF6022196.1"/>
    </source>
</evidence>
<sequence length="864" mass="96881">MVSTRSGLLLRGLYHLTQVIVTPERNGSNTYSTLSPSYHSVDRKQYRKEGKLQELSSPNSYSPHSSLENSDGYAAHSRNLFTKTTRTITSSNILPNTGENESLTISPEAIRQIKQHAEDSNKLIVDLQEQLKLIPQMQERIRRLKEDKKNLAYQLQNKSGVSSMRSIGVGDFDVDDDHVRVERIKQTVTQEVAKPPMRSVGVGVYDINTELFTQADVIHTVAEHVQRIREREIQSWIQEAEATHEARKASTRSFGVGDKNVWDEENRLIKERELKTLLIEQSKPSQRNVGMQVKPSMRDVCIEYSHQEPEPLTRSCGVNVDISDIMQEMASHNAENSGNLYQQQNSWTLQKHVIQRKFMDAMTTGRQEDLVNFITGLLKKSVRSVGVTAKPVTAEKGTSKLSSTCEKGVSNDSVDVVVKPFVQTRDAFTLSKPSTRTQPTWTDLILTCDAGTNTHKYQTDKSVNTSAPPQVLNEKTTTKSLQTYNTPLRDINRTITETTVTERRTTKTAPEVERKYHTHIDRMMTPPSRPVELDIALPKQLTSSERNQVSEQMLRESRQLEGQHRTEVHMLLPRSAEPLTPLRVKVLPGDNKIAGTTYTLLAQSNSLDQSHGSESIRLSPVRAKSLTRECRRTARRLLESKRGGYIRSRSLSGDRHSASTGSTPALLSPSVSTTKTVVSEDTPHSTMKETTELTESGDTVKSERVIERTFSKSGGTSTTRSSAIGNSDYNSGSLADFDYFGKSYSGAQPKGHADRMERYMGSMRYTSTKPDVDEVRNITELHGNPLKSRYTIEEMSSGMESGPHSTIISESSSKPKSLLKDKDSPRNRKVSGVKFADEVLEQVNLSRSSTKPVKSCRSFWQLDL</sequence>
<evidence type="ECO:0000256" key="2">
    <source>
        <dbReference type="SAM" id="MobiDB-lite"/>
    </source>
</evidence>